<name>A0A372MIB1_9SPIR</name>
<gene>
    <name evidence="1" type="ORF">DYP60_05410</name>
</gene>
<evidence type="ECO:0008006" key="3">
    <source>
        <dbReference type="Google" id="ProtNLM"/>
    </source>
</evidence>
<keyword evidence="2" id="KW-1185">Reference proteome</keyword>
<accession>A0A372MIB1</accession>
<protein>
    <recommendedName>
        <fullName evidence="3">PD-(D/E)XK endonuclease-like domain-containing protein</fullName>
    </recommendedName>
</protein>
<evidence type="ECO:0000313" key="1">
    <source>
        <dbReference type="EMBL" id="RFU95066.1"/>
    </source>
</evidence>
<dbReference type="RefSeq" id="WP_117329875.1">
    <property type="nucleotide sequence ID" value="NZ_QUWK01000005.1"/>
</dbReference>
<reference evidence="2" key="1">
    <citation type="submission" date="2018-08" db="EMBL/GenBank/DDBJ databases">
        <authorList>
            <person name="Grouzdev D.S."/>
            <person name="Krutkina M.S."/>
        </authorList>
    </citation>
    <scope>NUCLEOTIDE SEQUENCE [LARGE SCALE GENOMIC DNA]</scope>
    <source>
        <strain evidence="2">4-11</strain>
    </source>
</reference>
<organism evidence="1 2">
    <name type="scientific">Sphaerochaeta halotolerans</name>
    <dbReference type="NCBI Taxonomy" id="2293840"/>
    <lineage>
        <taxon>Bacteria</taxon>
        <taxon>Pseudomonadati</taxon>
        <taxon>Spirochaetota</taxon>
        <taxon>Spirochaetia</taxon>
        <taxon>Spirochaetales</taxon>
        <taxon>Sphaerochaetaceae</taxon>
        <taxon>Sphaerochaeta</taxon>
    </lineage>
</organism>
<sequence length="311" mass="36477">MRITNKFNLPEPYYRSCLINNHPRFDWDTFSVTELMKGTKEIILTRRHWEELEQDCSSMIWAVFGSAVHSIMEGYEEEHELAEERISIDVPCGEYGNRKVSGGFDLYNAETQLITDYKTTGVYSYQMKVREGATSDWAKQLRIYWLLLSKAGFPVRDVRNTVFLKDWSKTQARRDSSYPQRPIVNIDYHFKGKFNSEEAAYMQADLSEKIMEVLRYKDLPENQIPDCTSEERWERDECWAVMKHGRKNAVKRHYSEFNAERHLAELGKGHYLEHRLGTPVKCIDYCTCASKCSFYQKFGFLGNSQKEVVNG</sequence>
<reference evidence="1 2" key="2">
    <citation type="submission" date="2018-09" db="EMBL/GenBank/DDBJ databases">
        <title>Genome of Sphaerochaeta halotolerans strain 4-11.</title>
        <authorList>
            <person name="Nazina T.N."/>
            <person name="Sokolova D.S."/>
        </authorList>
    </citation>
    <scope>NUCLEOTIDE SEQUENCE [LARGE SCALE GENOMIC DNA]</scope>
    <source>
        <strain evidence="1 2">4-11</strain>
    </source>
</reference>
<proteinExistence type="predicted"/>
<comment type="caution">
    <text evidence="1">The sequence shown here is derived from an EMBL/GenBank/DDBJ whole genome shotgun (WGS) entry which is preliminary data.</text>
</comment>
<evidence type="ECO:0000313" key="2">
    <source>
        <dbReference type="Proteomes" id="UP000264002"/>
    </source>
</evidence>
<dbReference type="AlphaFoldDB" id="A0A372MIB1"/>
<dbReference type="Proteomes" id="UP000264002">
    <property type="component" value="Unassembled WGS sequence"/>
</dbReference>
<dbReference type="EMBL" id="QUWK01000005">
    <property type="protein sequence ID" value="RFU95066.1"/>
    <property type="molecule type" value="Genomic_DNA"/>
</dbReference>